<evidence type="ECO:0000313" key="2">
    <source>
        <dbReference type="EMBL" id="OCL08478.1"/>
    </source>
</evidence>
<keyword evidence="3" id="KW-1185">Reference proteome</keyword>
<dbReference type="EMBL" id="KV749653">
    <property type="protein sequence ID" value="OCL08478.1"/>
    <property type="molecule type" value="Genomic_DNA"/>
</dbReference>
<feature type="chain" id="PRO_5034723622" evidence="1">
    <location>
        <begin position="24"/>
        <end position="143"/>
    </location>
</feature>
<protein>
    <submittedName>
        <fullName evidence="2">Uncharacterized protein</fullName>
    </submittedName>
</protein>
<gene>
    <name evidence="2" type="ORF">AOQ84DRAFT_376738</name>
</gene>
<reference evidence="2 3" key="1">
    <citation type="journal article" date="2016" name="Nat. Commun.">
        <title>Ectomycorrhizal ecology is imprinted in the genome of the dominant symbiotic fungus Cenococcum geophilum.</title>
        <authorList>
            <consortium name="DOE Joint Genome Institute"/>
            <person name="Peter M."/>
            <person name="Kohler A."/>
            <person name="Ohm R.A."/>
            <person name="Kuo A."/>
            <person name="Krutzmann J."/>
            <person name="Morin E."/>
            <person name="Arend M."/>
            <person name="Barry K.W."/>
            <person name="Binder M."/>
            <person name="Choi C."/>
            <person name="Clum A."/>
            <person name="Copeland A."/>
            <person name="Grisel N."/>
            <person name="Haridas S."/>
            <person name="Kipfer T."/>
            <person name="LaButti K."/>
            <person name="Lindquist E."/>
            <person name="Lipzen A."/>
            <person name="Maire R."/>
            <person name="Meier B."/>
            <person name="Mihaltcheva S."/>
            <person name="Molinier V."/>
            <person name="Murat C."/>
            <person name="Poggeler S."/>
            <person name="Quandt C.A."/>
            <person name="Sperisen C."/>
            <person name="Tritt A."/>
            <person name="Tisserant E."/>
            <person name="Crous P.W."/>
            <person name="Henrissat B."/>
            <person name="Nehls U."/>
            <person name="Egli S."/>
            <person name="Spatafora J.W."/>
            <person name="Grigoriev I.V."/>
            <person name="Martin F.M."/>
        </authorList>
    </citation>
    <scope>NUCLEOTIDE SEQUENCE [LARGE SCALE GENOMIC DNA]</scope>
    <source>
        <strain evidence="2 3">CBS 207.34</strain>
    </source>
</reference>
<dbReference type="OrthoDB" id="10511177at2759"/>
<evidence type="ECO:0000313" key="3">
    <source>
        <dbReference type="Proteomes" id="UP000250140"/>
    </source>
</evidence>
<dbReference type="Proteomes" id="UP000250140">
    <property type="component" value="Unassembled WGS sequence"/>
</dbReference>
<keyword evidence="1" id="KW-0732">Signal</keyword>
<name>A0A8E2JT41_9PEZI</name>
<proteinExistence type="predicted"/>
<accession>A0A8E2JT41</accession>
<organism evidence="2 3">
    <name type="scientific">Glonium stellatum</name>
    <dbReference type="NCBI Taxonomy" id="574774"/>
    <lineage>
        <taxon>Eukaryota</taxon>
        <taxon>Fungi</taxon>
        <taxon>Dikarya</taxon>
        <taxon>Ascomycota</taxon>
        <taxon>Pezizomycotina</taxon>
        <taxon>Dothideomycetes</taxon>
        <taxon>Pleosporomycetidae</taxon>
        <taxon>Gloniales</taxon>
        <taxon>Gloniaceae</taxon>
        <taxon>Glonium</taxon>
    </lineage>
</organism>
<dbReference type="AlphaFoldDB" id="A0A8E2JT41"/>
<evidence type="ECO:0000256" key="1">
    <source>
        <dbReference type="SAM" id="SignalP"/>
    </source>
</evidence>
<sequence length="143" mass="15733">MRLSAENLVAFVTLSASVHYTVAAPILLNEASSGVHTHPISAYSPNFNPTLETLETLESSSVVTSLFTPTGNLPPIIVTVDVNELLRPDNIKPGGSATEQDLLWDEPRIVEQLLAYQTCQSLPQSTNVTTQPTLRQFYWRPLQ</sequence>
<feature type="signal peptide" evidence="1">
    <location>
        <begin position="1"/>
        <end position="23"/>
    </location>
</feature>